<gene>
    <name evidence="3" type="ORF">JQX11_22305</name>
</gene>
<accession>A0ABS2IYQ5</accession>
<keyword evidence="2" id="KW-0812">Transmembrane</keyword>
<proteinExistence type="predicted"/>
<comment type="caution">
    <text evidence="3">The sequence shown here is derived from an EMBL/GenBank/DDBJ whole genome shotgun (WGS) entry which is preliminary data.</text>
</comment>
<name>A0ABS2IYQ5_9ACTN</name>
<keyword evidence="2" id="KW-0472">Membrane</keyword>
<evidence type="ECO:0000313" key="3">
    <source>
        <dbReference type="EMBL" id="MBM7079061.1"/>
    </source>
</evidence>
<feature type="transmembrane region" description="Helical" evidence="2">
    <location>
        <begin position="42"/>
        <end position="64"/>
    </location>
</feature>
<dbReference type="Proteomes" id="UP001518872">
    <property type="component" value="Unassembled WGS sequence"/>
</dbReference>
<sequence length="182" mass="18568">MAMLGYRLTQVLGHLPILLTLLTVLVLAATAGRRLPGRSRSFLLAGAVVLLLLELLTTAWVAALPDLIRSGGIRQYQLWSLAVSAVGWIGYPIGLGLIVAAVFVGRRAAPPAPAPGQPWGTWTPPAGGPPTGHPGGPPPGYAAGQAAEHPGRGAWGGSDHPPAVPPQADPPPAAPPQGDRAD</sequence>
<feature type="transmembrane region" description="Helical" evidence="2">
    <location>
        <begin position="76"/>
        <end position="104"/>
    </location>
</feature>
<evidence type="ECO:0000313" key="4">
    <source>
        <dbReference type="Proteomes" id="UP001518872"/>
    </source>
</evidence>
<organism evidence="3 4">
    <name type="scientific">Micromonospora humida</name>
    <dbReference type="NCBI Taxonomy" id="2809018"/>
    <lineage>
        <taxon>Bacteria</taxon>
        <taxon>Bacillati</taxon>
        <taxon>Actinomycetota</taxon>
        <taxon>Actinomycetes</taxon>
        <taxon>Micromonosporales</taxon>
        <taxon>Micromonosporaceae</taxon>
        <taxon>Micromonospora</taxon>
    </lineage>
</organism>
<dbReference type="RefSeq" id="WP_204926918.1">
    <property type="nucleotide sequence ID" value="NZ_JAFEUC010000011.1"/>
</dbReference>
<feature type="compositionally biased region" description="Pro residues" evidence="1">
    <location>
        <begin position="126"/>
        <end position="140"/>
    </location>
</feature>
<protein>
    <submittedName>
        <fullName evidence="3">Uncharacterized protein</fullName>
    </submittedName>
</protein>
<reference evidence="3 4" key="1">
    <citation type="submission" date="2021-02" db="EMBL/GenBank/DDBJ databases">
        <authorList>
            <person name="Ra J.-S."/>
        </authorList>
    </citation>
    <scope>NUCLEOTIDE SEQUENCE [LARGE SCALE GENOMIC DNA]</scope>
    <source>
        <strain evidence="3 4">MMS20-R1-14</strain>
    </source>
</reference>
<dbReference type="EMBL" id="JAFEUC010000011">
    <property type="protein sequence ID" value="MBM7079061.1"/>
    <property type="molecule type" value="Genomic_DNA"/>
</dbReference>
<evidence type="ECO:0000256" key="2">
    <source>
        <dbReference type="SAM" id="Phobius"/>
    </source>
</evidence>
<keyword evidence="4" id="KW-1185">Reference proteome</keyword>
<evidence type="ECO:0000256" key="1">
    <source>
        <dbReference type="SAM" id="MobiDB-lite"/>
    </source>
</evidence>
<feature type="compositionally biased region" description="Pro residues" evidence="1">
    <location>
        <begin position="162"/>
        <end position="175"/>
    </location>
</feature>
<keyword evidence="2" id="KW-1133">Transmembrane helix</keyword>
<feature type="transmembrane region" description="Helical" evidence="2">
    <location>
        <begin position="12"/>
        <end position="30"/>
    </location>
</feature>
<feature type="region of interest" description="Disordered" evidence="1">
    <location>
        <begin position="113"/>
        <end position="182"/>
    </location>
</feature>